<evidence type="ECO:0000313" key="2">
    <source>
        <dbReference type="EMBL" id="TVY68979.1"/>
    </source>
</evidence>
<reference evidence="2 3" key="1">
    <citation type="submission" date="2018-05" db="EMBL/GenBank/DDBJ databases">
        <title>Genome sequencing and assembly of the regulated plant pathogen Lachnellula willkommii and related sister species for the development of diagnostic species identification markers.</title>
        <authorList>
            <person name="Giroux E."/>
            <person name="Bilodeau G."/>
        </authorList>
    </citation>
    <scope>NUCLEOTIDE SEQUENCE [LARGE SCALE GENOMIC DNA]</scope>
    <source>
        <strain evidence="2 3">CBS 268.59</strain>
    </source>
</reference>
<evidence type="ECO:0000256" key="1">
    <source>
        <dbReference type="SAM" id="MobiDB-lite"/>
    </source>
</evidence>
<feature type="compositionally biased region" description="Basic and acidic residues" evidence="1">
    <location>
        <begin position="22"/>
        <end position="32"/>
    </location>
</feature>
<accession>A0A8T9BXQ3</accession>
<feature type="compositionally biased region" description="Acidic residues" evidence="1">
    <location>
        <begin position="206"/>
        <end position="216"/>
    </location>
</feature>
<feature type="region of interest" description="Disordered" evidence="1">
    <location>
        <begin position="167"/>
        <end position="287"/>
    </location>
</feature>
<organism evidence="2 3">
    <name type="scientific">Lachnellula suecica</name>
    <dbReference type="NCBI Taxonomy" id="602035"/>
    <lineage>
        <taxon>Eukaryota</taxon>
        <taxon>Fungi</taxon>
        <taxon>Dikarya</taxon>
        <taxon>Ascomycota</taxon>
        <taxon>Pezizomycotina</taxon>
        <taxon>Leotiomycetes</taxon>
        <taxon>Helotiales</taxon>
        <taxon>Lachnaceae</taxon>
        <taxon>Lachnellula</taxon>
    </lineage>
</organism>
<dbReference type="AlphaFoldDB" id="A0A8T9BXQ3"/>
<comment type="caution">
    <text evidence="2">The sequence shown here is derived from an EMBL/GenBank/DDBJ whole genome shotgun (WGS) entry which is preliminary data.</text>
</comment>
<evidence type="ECO:0000313" key="3">
    <source>
        <dbReference type="Proteomes" id="UP000469558"/>
    </source>
</evidence>
<dbReference type="OrthoDB" id="5374569at2759"/>
<keyword evidence="3" id="KW-1185">Reference proteome</keyword>
<feature type="region of interest" description="Disordered" evidence="1">
    <location>
        <begin position="1"/>
        <end position="32"/>
    </location>
</feature>
<dbReference type="Proteomes" id="UP000469558">
    <property type="component" value="Unassembled WGS sequence"/>
</dbReference>
<protein>
    <submittedName>
        <fullName evidence="2">Uncharacterized protein</fullName>
    </submittedName>
</protein>
<gene>
    <name evidence="2" type="ORF">LSUE1_G007200</name>
</gene>
<feature type="compositionally biased region" description="Polar residues" evidence="1">
    <location>
        <begin position="172"/>
        <end position="205"/>
    </location>
</feature>
<proteinExistence type="predicted"/>
<sequence>MPRRLPWLQSNRAPSTSPPPEPPKERFMDEGIDHDDKYRMVEDEFLTVAQQFTVHLHAAEYKRQEKLVKSRKAEAIDSISRPVVGRMPDQTRRKVESINRSKIQQNVIGDLLSKAGANNPKDSDDSDDAVDLPYVGTTLHGLMDSPRRKAASLGKIGSFTTTTRAAAGFKKPSTNLKSSQMSLPESPSAPRSGNARQIGPGSSTASDDEDDDDDLDAPILAPRLTAPKSEQSITKALSDGRSIIPTTKQMKPAGSLPAPNSSSSAKHEITAEASSSRTSTTAVTPALAAAKPRFSRVDFARRQRAKQELEDKKKLSVIPSFL</sequence>
<dbReference type="EMBL" id="QGMK01001351">
    <property type="protein sequence ID" value="TVY68979.1"/>
    <property type="molecule type" value="Genomic_DNA"/>
</dbReference>
<feature type="compositionally biased region" description="Low complexity" evidence="1">
    <location>
        <begin position="271"/>
        <end position="286"/>
    </location>
</feature>
<name>A0A8T9BXQ3_9HELO</name>